<evidence type="ECO:0000256" key="10">
    <source>
        <dbReference type="SAM" id="Phobius"/>
    </source>
</evidence>
<dbReference type="GO" id="GO:0072488">
    <property type="term" value="P:ammonium transmembrane transport"/>
    <property type="evidence" value="ECO:0000318"/>
    <property type="project" value="GO_Central"/>
</dbReference>
<dbReference type="Gene3D" id="1.10.3430.10">
    <property type="entry name" value="Ammonium transporter AmtB like domains"/>
    <property type="match status" value="1"/>
</dbReference>
<feature type="transmembrane region" description="Helical" evidence="10">
    <location>
        <begin position="146"/>
        <end position="165"/>
    </location>
</feature>
<evidence type="ECO:0000256" key="5">
    <source>
        <dbReference type="ARBA" id="ARBA00022989"/>
    </source>
</evidence>
<evidence type="ECO:0000313" key="12">
    <source>
        <dbReference type="EMBL" id="EDO36089.1"/>
    </source>
</evidence>
<comment type="function">
    <text evidence="8">May be a carbon dioxide/bicarbonate transporter.</text>
</comment>
<dbReference type="EMBL" id="DS469679">
    <property type="protein sequence ID" value="EDO36089.1"/>
    <property type="molecule type" value="Genomic_DNA"/>
</dbReference>
<reference evidence="12 14" key="1">
    <citation type="journal article" date="2007" name="Science">
        <title>Sea anemone genome reveals ancestral eumetazoan gene repertoire and genomic organization.</title>
        <authorList>
            <person name="Putnam N.H."/>
            <person name="Srivastava M."/>
            <person name="Hellsten U."/>
            <person name="Dirks B."/>
            <person name="Chapman J."/>
            <person name="Salamov A."/>
            <person name="Terry A."/>
            <person name="Shapiro H."/>
            <person name="Lindquist E."/>
            <person name="Kapitonov V.V."/>
            <person name="Jurka J."/>
            <person name="Genikhovich G."/>
            <person name="Grigoriev I.V."/>
            <person name="Lucas S.M."/>
            <person name="Steele R.E."/>
            <person name="Finnerty J.R."/>
            <person name="Technau U."/>
            <person name="Martindale M.Q."/>
            <person name="Rokhsar D.S."/>
        </authorList>
    </citation>
    <scope>NUCLEOTIDE SEQUENCE [LARGE SCALE GENOMIC DNA]</scope>
    <source>
        <strain evidence="14">CH2 X CH6</strain>
        <strain evidence="12">CH2 x CH6</strain>
    </source>
</reference>
<keyword evidence="4 10" id="KW-0812">Transmembrane</keyword>
<dbReference type="PANTHER" id="PTHR11730">
    <property type="entry name" value="AMMONIUM TRANSPORTER"/>
    <property type="match status" value="1"/>
</dbReference>
<sequence length="438" mass="47699">MIFFAFPFLLSFLKRFGYSGICTAFFGASLAAQWAIICSGVFTGLIHGEAHIQVNIQSLCLADYTTAVVLIAYCTTMGYASPTQLIIISFFLPIFYGLLEMVLFHYLLIADAGGSILIHSFGAYYGMAFCRMMYRKDAVDHPKEDASYTSDMFSMAGTLFLWIYWPSFNGVFGAPDYEAQHRIVVNTYLGLLSGTVMVFIVSFLTSKDGKFTMAHIQNATLAGGVAVGTAANMMMYPWGALLVGAMGGTISTLGFVYMSPLLLKYLKINDVAGVNNLHGMPGILGGIAGAVISAHAQPETYGHQGLYSVFSARAPMVNTTEYVQLQEMGVAFTPGSGRTARLQGCYQAAGLAAAIGIALIGGLLTGLVARFRAFNPLKKHQLYDDFDFYVLPDSNESYSAMEFIMSSLGMDDEKKEKTAKQDSNKNKESEEVQLMKDK</sequence>
<dbReference type="InterPro" id="IPR029020">
    <property type="entry name" value="Ammonium/urea_transptr"/>
</dbReference>
<dbReference type="OMA" id="RITLAHI"/>
<evidence type="ECO:0000256" key="9">
    <source>
        <dbReference type="SAM" id="MobiDB-lite"/>
    </source>
</evidence>
<evidence type="ECO:0000256" key="1">
    <source>
        <dbReference type="ARBA" id="ARBA00004141"/>
    </source>
</evidence>
<dbReference type="Pfam" id="PF00909">
    <property type="entry name" value="Ammonium_transp"/>
    <property type="match status" value="1"/>
</dbReference>
<feature type="region of interest" description="Disordered" evidence="9">
    <location>
        <begin position="414"/>
        <end position="438"/>
    </location>
</feature>
<dbReference type="eggNOG" id="KOG3796">
    <property type="taxonomic scope" value="Eukaryota"/>
</dbReference>
<dbReference type="InParanoid" id="A7SJM6"/>
<evidence type="ECO:0000259" key="11">
    <source>
        <dbReference type="Pfam" id="PF00909"/>
    </source>
</evidence>
<dbReference type="PANTHER" id="PTHR11730:SF60">
    <property type="entry name" value="RH50, ISOFORM D"/>
    <property type="match status" value="1"/>
</dbReference>
<dbReference type="Proteomes" id="UP000001593">
    <property type="component" value="Unassembled WGS sequence"/>
</dbReference>
<dbReference type="InterPro" id="IPR002229">
    <property type="entry name" value="RhesusRHD"/>
</dbReference>
<dbReference type="AlphaFoldDB" id="A7SJM6"/>
<dbReference type="GO" id="GO:0097272">
    <property type="term" value="P:ammonium homeostasis"/>
    <property type="evidence" value="ECO:0000318"/>
    <property type="project" value="GO_Central"/>
</dbReference>
<feature type="transmembrane region" description="Helical" evidence="10">
    <location>
        <begin position="348"/>
        <end position="369"/>
    </location>
</feature>
<evidence type="ECO:0000256" key="7">
    <source>
        <dbReference type="ARBA" id="ARBA00023180"/>
    </source>
</evidence>
<evidence type="ECO:0000256" key="6">
    <source>
        <dbReference type="ARBA" id="ARBA00023136"/>
    </source>
</evidence>
<dbReference type="STRING" id="45351.A7SJM6"/>
<accession>A7SJM6</accession>
<feature type="transmembrane region" description="Helical" evidence="10">
    <location>
        <begin position="241"/>
        <end position="263"/>
    </location>
</feature>
<dbReference type="GO" id="GO:0008519">
    <property type="term" value="F:ammonium channel activity"/>
    <property type="evidence" value="ECO:0000318"/>
    <property type="project" value="GO_Central"/>
</dbReference>
<name>A7SJM6_NEMVE</name>
<dbReference type="PRINTS" id="PR00342">
    <property type="entry name" value="RHESUSRHD"/>
</dbReference>
<dbReference type="EMBL" id="MN101616">
    <property type="protein sequence ID" value="QED21951.1"/>
    <property type="molecule type" value="mRNA"/>
</dbReference>
<evidence type="ECO:0000313" key="13">
    <source>
        <dbReference type="EMBL" id="QED21951.1"/>
    </source>
</evidence>
<gene>
    <name evidence="12" type="ORF">NEMVEDRAFT_v1g171313</name>
</gene>
<feature type="domain" description="Ammonium transporter AmtB-like" evidence="11">
    <location>
        <begin position="1"/>
        <end position="372"/>
    </location>
</feature>
<keyword evidence="6 10" id="KW-0472">Membrane</keyword>
<comment type="subcellular location">
    <subcellularLocation>
        <location evidence="1">Membrane</location>
        <topology evidence="1">Multi-pass membrane protein</topology>
    </subcellularLocation>
</comment>
<feature type="transmembrane region" description="Helical" evidence="10">
    <location>
        <begin position="275"/>
        <end position="296"/>
    </location>
</feature>
<dbReference type="FunFam" id="1.10.3430.10:FF:000018">
    <property type="entry name" value="Rhesus-like glycoprotein B"/>
    <property type="match status" value="1"/>
</dbReference>
<evidence type="ECO:0000256" key="2">
    <source>
        <dbReference type="ARBA" id="ARBA00011036"/>
    </source>
</evidence>
<proteinExistence type="evidence at transcript level"/>
<feature type="transmembrane region" description="Helical" evidence="10">
    <location>
        <begin position="185"/>
        <end position="204"/>
    </location>
</feature>
<keyword evidence="5 10" id="KW-1133">Transmembrane helix</keyword>
<dbReference type="InterPro" id="IPR024041">
    <property type="entry name" value="NH4_transpt_AmtB-like_dom"/>
</dbReference>
<keyword evidence="14" id="KW-1185">Reference proteome</keyword>
<reference evidence="13" key="2">
    <citation type="journal article" date="2019" name="PLoS Biol.">
        <title>Active mode of excretion across digestive tissues predates the origin of excretory organs.</title>
        <authorList>
            <person name="Andrikou C."/>
            <person name="Thiel D."/>
            <person name="Ruiz-Santiesteban J.A."/>
            <person name="Hejnol A."/>
        </authorList>
    </citation>
    <scope>NUCLEOTIDE SEQUENCE</scope>
</reference>
<evidence type="ECO:0000256" key="4">
    <source>
        <dbReference type="ARBA" id="ARBA00022692"/>
    </source>
</evidence>
<dbReference type="HOGENOM" id="CLU_021386_0_1_1"/>
<evidence type="ECO:0000256" key="3">
    <source>
        <dbReference type="ARBA" id="ARBA00022448"/>
    </source>
</evidence>
<feature type="transmembrane region" description="Helical" evidence="10">
    <location>
        <begin position="114"/>
        <end position="134"/>
    </location>
</feature>
<keyword evidence="3" id="KW-0813">Transport</keyword>
<evidence type="ECO:0000256" key="8">
    <source>
        <dbReference type="ARBA" id="ARBA00058443"/>
    </source>
</evidence>
<dbReference type="GO" id="GO:0005886">
    <property type="term" value="C:plasma membrane"/>
    <property type="evidence" value="ECO:0000318"/>
    <property type="project" value="GO_Central"/>
</dbReference>
<dbReference type="SUPFAM" id="SSF111352">
    <property type="entry name" value="Ammonium transporter"/>
    <property type="match status" value="1"/>
</dbReference>
<keyword evidence="7" id="KW-0325">Glycoprotein</keyword>
<feature type="transmembrane region" description="Helical" evidence="10">
    <location>
        <begin position="216"/>
        <end position="235"/>
    </location>
</feature>
<evidence type="ECO:0000313" key="14">
    <source>
        <dbReference type="Proteomes" id="UP000001593"/>
    </source>
</evidence>
<organism evidence="12 14">
    <name type="scientific">Nematostella vectensis</name>
    <name type="common">Starlet sea anemone</name>
    <dbReference type="NCBI Taxonomy" id="45351"/>
    <lineage>
        <taxon>Eukaryota</taxon>
        <taxon>Metazoa</taxon>
        <taxon>Cnidaria</taxon>
        <taxon>Anthozoa</taxon>
        <taxon>Hexacorallia</taxon>
        <taxon>Actiniaria</taxon>
        <taxon>Edwardsiidae</taxon>
        <taxon>Nematostella</taxon>
    </lineage>
</organism>
<comment type="similarity">
    <text evidence="2">Belongs to the ammonium transporter (TC 2.A.49) family. Rh subfamily.</text>
</comment>
<protein>
    <submittedName>
        <fullName evidence="13">Ammonia transporter</fullName>
    </submittedName>
</protein>